<dbReference type="CDD" id="cd04278">
    <property type="entry name" value="ZnMc_MMP"/>
    <property type="match status" value="1"/>
</dbReference>
<gene>
    <name evidence="14" type="primary">LOC101391913</name>
</gene>
<name>A0ABM0HI60_CERSS</name>
<evidence type="ECO:0000256" key="11">
    <source>
        <dbReference type="SAM" id="SignalP"/>
    </source>
</evidence>
<comment type="similarity">
    <text evidence="3">Belongs to the peptidase M10A family.</text>
</comment>
<feature type="chain" id="PRO_5045709743" evidence="11">
    <location>
        <begin position="18"/>
        <end position="267"/>
    </location>
</feature>
<dbReference type="Pfam" id="PF01471">
    <property type="entry name" value="PG_binding_1"/>
    <property type="match status" value="1"/>
</dbReference>
<keyword evidence="10" id="KW-0865">Zymogen</keyword>
<dbReference type="SUPFAM" id="SSF47090">
    <property type="entry name" value="PGBD-like"/>
    <property type="match status" value="1"/>
</dbReference>
<organism evidence="13 14">
    <name type="scientific">Ceratotherium simum simum</name>
    <name type="common">Southern white rhinoceros</name>
    <dbReference type="NCBI Taxonomy" id="73337"/>
    <lineage>
        <taxon>Eukaryota</taxon>
        <taxon>Metazoa</taxon>
        <taxon>Chordata</taxon>
        <taxon>Craniata</taxon>
        <taxon>Vertebrata</taxon>
        <taxon>Euteleostomi</taxon>
        <taxon>Mammalia</taxon>
        <taxon>Eutheria</taxon>
        <taxon>Laurasiatheria</taxon>
        <taxon>Perissodactyla</taxon>
        <taxon>Rhinocerotidae</taxon>
        <taxon>Ceratotherium</taxon>
    </lineage>
</organism>
<dbReference type="PANTHER" id="PTHR10201">
    <property type="entry name" value="MATRIX METALLOPROTEINASE"/>
    <property type="match status" value="1"/>
</dbReference>
<evidence type="ECO:0000313" key="14">
    <source>
        <dbReference type="RefSeq" id="XP_004427543.1"/>
    </source>
</evidence>
<dbReference type="PROSITE" id="PS00546">
    <property type="entry name" value="CYSTEINE_SWITCH"/>
    <property type="match status" value="1"/>
</dbReference>
<evidence type="ECO:0000313" key="13">
    <source>
        <dbReference type="Proteomes" id="UP000694910"/>
    </source>
</evidence>
<keyword evidence="4" id="KW-0645">Protease</keyword>
<dbReference type="InterPro" id="IPR006026">
    <property type="entry name" value="Peptidase_Metallo"/>
</dbReference>
<dbReference type="GeneID" id="101391913"/>
<dbReference type="SMART" id="SM00235">
    <property type="entry name" value="ZnMc"/>
    <property type="match status" value="1"/>
</dbReference>
<proteinExistence type="inferred from homology"/>
<accession>A0ABM0HI60</accession>
<keyword evidence="13" id="KW-1185">Reference proteome</keyword>
<evidence type="ECO:0000256" key="7">
    <source>
        <dbReference type="ARBA" id="ARBA00022801"/>
    </source>
</evidence>
<dbReference type="InterPro" id="IPR033739">
    <property type="entry name" value="M10A_MMP"/>
</dbReference>
<dbReference type="PRINTS" id="PR00138">
    <property type="entry name" value="MATRIXIN"/>
</dbReference>
<evidence type="ECO:0000256" key="5">
    <source>
        <dbReference type="ARBA" id="ARBA00022723"/>
    </source>
</evidence>
<sequence>MQLAMLCTVCLLPSSLALPLPREAGGMSEPQWKQAQDYLKRFYPTDSKTRGANSLEAKLKEMQKFFRLPVTGMLTSHTMEIMQKPRCGVPDVAEYSPLANRAKWTSNVVTYRVVSHTQDLPLVVVNQLLAKVLKMWSDEIPLTFKNVSWGTADIMILFGRRSHGDAFPFDGPGNILAHAFLPGRGFGGDAHFDDDEHWSYGSRRGVNLLSVATHEIGHSLGLLHSSDPNAVMNPTYRDVDPKNFRLSQDDINEIQKLYGKRNNSRTN</sequence>
<evidence type="ECO:0000256" key="6">
    <source>
        <dbReference type="ARBA" id="ARBA00022729"/>
    </source>
</evidence>
<keyword evidence="6 11" id="KW-0732">Signal</keyword>
<dbReference type="InterPro" id="IPR024079">
    <property type="entry name" value="MetalloPept_cat_dom_sf"/>
</dbReference>
<evidence type="ECO:0000256" key="10">
    <source>
        <dbReference type="ARBA" id="ARBA00023145"/>
    </source>
</evidence>
<keyword evidence="5" id="KW-0479">Metal-binding</keyword>
<evidence type="ECO:0000256" key="1">
    <source>
        <dbReference type="ARBA" id="ARBA00001913"/>
    </source>
</evidence>
<evidence type="ECO:0000259" key="12">
    <source>
        <dbReference type="SMART" id="SM00235"/>
    </source>
</evidence>
<dbReference type="RefSeq" id="XP_004427543.1">
    <property type="nucleotide sequence ID" value="XM_004427486.2"/>
</dbReference>
<evidence type="ECO:0000256" key="3">
    <source>
        <dbReference type="ARBA" id="ARBA00010370"/>
    </source>
</evidence>
<dbReference type="SUPFAM" id="SSF55486">
    <property type="entry name" value="Metalloproteases ('zincins'), catalytic domain"/>
    <property type="match status" value="1"/>
</dbReference>
<evidence type="ECO:0000256" key="8">
    <source>
        <dbReference type="ARBA" id="ARBA00022833"/>
    </source>
</evidence>
<evidence type="ECO:0000256" key="9">
    <source>
        <dbReference type="ARBA" id="ARBA00023049"/>
    </source>
</evidence>
<dbReference type="InterPro" id="IPR021190">
    <property type="entry name" value="Pept_M10A"/>
</dbReference>
<dbReference type="InterPro" id="IPR036365">
    <property type="entry name" value="PGBD-like_sf"/>
</dbReference>
<comment type="cofactor">
    <cofactor evidence="1">
        <name>Ca(2+)</name>
        <dbReference type="ChEBI" id="CHEBI:29108"/>
    </cofactor>
</comment>
<dbReference type="Pfam" id="PF00413">
    <property type="entry name" value="Peptidase_M10"/>
    <property type="match status" value="1"/>
</dbReference>
<keyword evidence="7" id="KW-0378">Hydrolase</keyword>
<feature type="signal peptide" evidence="11">
    <location>
        <begin position="1"/>
        <end position="17"/>
    </location>
</feature>
<reference evidence="14" key="1">
    <citation type="submission" date="2025-08" db="UniProtKB">
        <authorList>
            <consortium name="RefSeq"/>
        </authorList>
    </citation>
    <scope>IDENTIFICATION</scope>
</reference>
<dbReference type="InterPro" id="IPR002477">
    <property type="entry name" value="Peptidoglycan-bd-like"/>
</dbReference>
<evidence type="ECO:0000256" key="4">
    <source>
        <dbReference type="ARBA" id="ARBA00022670"/>
    </source>
</evidence>
<protein>
    <submittedName>
        <fullName evidence="14">Matrilysin</fullName>
    </submittedName>
</protein>
<dbReference type="Gene3D" id="3.40.390.10">
    <property type="entry name" value="Collagenase (Catalytic Domain)"/>
    <property type="match status" value="1"/>
</dbReference>
<dbReference type="InterPro" id="IPR021158">
    <property type="entry name" value="Pept_M10A_Zn_BS"/>
</dbReference>
<feature type="domain" description="Peptidase metallopeptidase" evidence="12">
    <location>
        <begin position="100"/>
        <end position="260"/>
    </location>
</feature>
<dbReference type="PANTHER" id="PTHR10201:SF143">
    <property type="entry name" value="MATRILYSIN"/>
    <property type="match status" value="1"/>
</dbReference>
<keyword evidence="9" id="KW-0482">Metalloprotease</keyword>
<dbReference type="Proteomes" id="UP000694910">
    <property type="component" value="Unplaced"/>
</dbReference>
<keyword evidence="8" id="KW-0862">Zinc</keyword>
<evidence type="ECO:0000256" key="2">
    <source>
        <dbReference type="ARBA" id="ARBA00001947"/>
    </source>
</evidence>
<dbReference type="InterPro" id="IPR001818">
    <property type="entry name" value="Pept_M10_metallopeptidase"/>
</dbReference>
<comment type="cofactor">
    <cofactor evidence="2">
        <name>Zn(2+)</name>
        <dbReference type="ChEBI" id="CHEBI:29105"/>
    </cofactor>
</comment>